<dbReference type="GO" id="GO:0004534">
    <property type="term" value="F:5'-3' RNA exonuclease activity"/>
    <property type="evidence" value="ECO:0007669"/>
    <property type="project" value="TreeGrafter"/>
</dbReference>
<gene>
    <name evidence="2" type="ORF">BCR32DRAFT_243018</name>
</gene>
<dbReference type="GO" id="GO:0005634">
    <property type="term" value="C:nucleus"/>
    <property type="evidence" value="ECO:0007669"/>
    <property type="project" value="TreeGrafter"/>
</dbReference>
<dbReference type="PANTHER" id="PTHR12341">
    <property type="entry name" value="5'-&gt;3' EXORIBONUCLEASE"/>
    <property type="match status" value="1"/>
</dbReference>
<reference evidence="2 3" key="2">
    <citation type="submission" date="2016-08" db="EMBL/GenBank/DDBJ databases">
        <title>Pervasive Adenine N6-methylation of Active Genes in Fungi.</title>
        <authorList>
            <consortium name="DOE Joint Genome Institute"/>
            <person name="Mondo S.J."/>
            <person name="Dannebaum R.O."/>
            <person name="Kuo R.C."/>
            <person name="Labutti K."/>
            <person name="Haridas S."/>
            <person name="Kuo A."/>
            <person name="Salamov A."/>
            <person name="Ahrendt S.R."/>
            <person name="Lipzen A."/>
            <person name="Sullivan W."/>
            <person name="Andreopoulos W.B."/>
            <person name="Clum A."/>
            <person name="Lindquist E."/>
            <person name="Daum C."/>
            <person name="Ramamoorthy G.K."/>
            <person name="Gryganskyi A."/>
            <person name="Culley D."/>
            <person name="Magnuson J.K."/>
            <person name="James T.Y."/>
            <person name="O'Malley M.A."/>
            <person name="Stajich J.E."/>
            <person name="Spatafora J.W."/>
            <person name="Visel A."/>
            <person name="Grigoriev I.V."/>
        </authorList>
    </citation>
    <scope>NUCLEOTIDE SEQUENCE [LARGE SCALE GENOMIC DNA]</scope>
    <source>
        <strain evidence="2 3">S4</strain>
    </source>
</reference>
<dbReference type="InterPro" id="IPR027073">
    <property type="entry name" value="5_3_exoribonuclease"/>
</dbReference>
<dbReference type="Proteomes" id="UP000193944">
    <property type="component" value="Unassembled WGS sequence"/>
</dbReference>
<protein>
    <recommendedName>
        <fullName evidence="1">Xrn1 helical domain-containing protein</fullName>
    </recommendedName>
</protein>
<feature type="domain" description="Xrn1 helical" evidence="1">
    <location>
        <begin position="149"/>
        <end position="391"/>
    </location>
</feature>
<name>A0A1Y1XDT6_9FUNG</name>
<dbReference type="InterPro" id="IPR041412">
    <property type="entry name" value="Xrn1_helical"/>
</dbReference>
<organism evidence="2 3">
    <name type="scientific">Anaeromyces robustus</name>
    <dbReference type="NCBI Taxonomy" id="1754192"/>
    <lineage>
        <taxon>Eukaryota</taxon>
        <taxon>Fungi</taxon>
        <taxon>Fungi incertae sedis</taxon>
        <taxon>Chytridiomycota</taxon>
        <taxon>Chytridiomycota incertae sedis</taxon>
        <taxon>Neocallimastigomycetes</taxon>
        <taxon>Neocallimastigales</taxon>
        <taxon>Neocallimastigaceae</taxon>
        <taxon>Anaeromyces</taxon>
    </lineage>
</organism>
<reference evidence="2 3" key="1">
    <citation type="submission" date="2016-08" db="EMBL/GenBank/DDBJ databases">
        <title>A Parts List for Fungal Cellulosomes Revealed by Comparative Genomics.</title>
        <authorList>
            <consortium name="DOE Joint Genome Institute"/>
            <person name="Haitjema C.H."/>
            <person name="Gilmore S.P."/>
            <person name="Henske J.K."/>
            <person name="Solomon K.V."/>
            <person name="De Groot R."/>
            <person name="Kuo A."/>
            <person name="Mondo S.J."/>
            <person name="Salamov A.A."/>
            <person name="Labutti K."/>
            <person name="Zhao Z."/>
            <person name="Chiniquy J."/>
            <person name="Barry K."/>
            <person name="Brewer H.M."/>
            <person name="Purvine S.O."/>
            <person name="Wright A.T."/>
            <person name="Boxma B."/>
            <person name="Van Alen T."/>
            <person name="Hackstein J.H."/>
            <person name="Baker S.E."/>
            <person name="Grigoriev I.V."/>
            <person name="O'Malley M.A."/>
        </authorList>
    </citation>
    <scope>NUCLEOTIDE SEQUENCE [LARGE SCALE GENOMIC DNA]</scope>
    <source>
        <strain evidence="2 3">S4</strain>
    </source>
</reference>
<dbReference type="EMBL" id="MCFG01000063">
    <property type="protein sequence ID" value="ORX83885.1"/>
    <property type="molecule type" value="Genomic_DNA"/>
</dbReference>
<dbReference type="GO" id="GO:0000956">
    <property type="term" value="P:nuclear-transcribed mRNA catabolic process"/>
    <property type="evidence" value="ECO:0007669"/>
    <property type="project" value="TreeGrafter"/>
</dbReference>
<evidence type="ECO:0000259" key="1">
    <source>
        <dbReference type="Pfam" id="PF17846"/>
    </source>
</evidence>
<proteinExistence type="predicted"/>
<keyword evidence="3" id="KW-1185">Reference proteome</keyword>
<dbReference type="STRING" id="1754192.A0A1Y1XDT6"/>
<dbReference type="GO" id="GO:0003723">
    <property type="term" value="F:RNA binding"/>
    <property type="evidence" value="ECO:0007669"/>
    <property type="project" value="TreeGrafter"/>
</dbReference>
<evidence type="ECO:0000313" key="3">
    <source>
        <dbReference type="Proteomes" id="UP000193944"/>
    </source>
</evidence>
<comment type="caution">
    <text evidence="2">The sequence shown here is derived from an EMBL/GenBank/DDBJ whole genome shotgun (WGS) entry which is preliminary data.</text>
</comment>
<dbReference type="Gene3D" id="1.25.40.1050">
    <property type="match status" value="1"/>
</dbReference>
<accession>A0A1Y1XDT6</accession>
<dbReference type="OrthoDB" id="372487at2759"/>
<dbReference type="AlphaFoldDB" id="A0A1Y1XDT6"/>
<dbReference type="Pfam" id="PF17846">
    <property type="entry name" value="XRN_M"/>
    <property type="match status" value="1"/>
</dbReference>
<evidence type="ECO:0000313" key="2">
    <source>
        <dbReference type="EMBL" id="ORX83885.1"/>
    </source>
</evidence>
<sequence>MIHYLDNEMKNNSFNSDNENSSKSSEDNDNNNLFKFGSINNYMPKKISFCDILNLCKNPELKCIDVDYKNSKAIKFLKFLCSKFNLSYTTGKKQIKIIDADNKNNTYDNNNYWNFKNYCNRYNCDIYNLKDLDDKKKYFLLRRCKELGIKYTEIEYSVISKKENCENDGINILEEIKLKIDEDDRNGLFEEMKDDYYNNNIPNCNRREFINQYIEGIKWLLNTYYDKVLSWTWFFKYRFWKNKCKSYGPLISDLCDFKENENFEFDQGEPLKPLTQLLTILPSESFNLLPNSYKELLNINEIKELYPKISSFSSKSSMFKMCSSLPLFDSNKYKDLLKKLNKNLTEEELLRNSFGEMKEFHSHKTKEQMKILDDCIFLMENNNYDNALKKINELIRMIK</sequence>